<gene>
    <name evidence="1" type="ORF">CMUS01_10971</name>
</gene>
<keyword evidence="2" id="KW-1185">Reference proteome</keyword>
<sequence>MGKLCCSLVVVFAKSQQLPPCIDLTWKDHLLEQDKQRKSLKDWTLAVAGVRNKAVNSEFEITFTHCSLAAKKKNVRASRAAYWELGLAAMELIRRVRAQGSPQQLGELLIDRVDRWNFRVADTARAANLWGTTVETVVWRSVQGKSYSGTVSKSLPAISAYAIEKSFPLAAKHMTRDTIKVDGSLDALSQLFSKGNPHFQRSWRALHDTSAFRGTATASEVAREVNREMANSMEWHAVLLETLQSLAGEGGVLEKFIREQEKEASDAWSALEKLSDSDNNQDEKLNDFSEKEEPFCKSSVEARDVSKSEALENEFQRASKRFSDWTGISHDYTELAAEVRQLHWAVSQQSVVTHWLELKEDIEKDAEKKLESGNSWLRNMLGIRNVQVMKPMSATHIEQFRKSQWRAQPLKREMATFRTHEKGLAKQEVDVWKHLKSIYRDIERLGCRVTVGAA</sequence>
<evidence type="ECO:0000313" key="1">
    <source>
        <dbReference type="EMBL" id="KAF6822708.1"/>
    </source>
</evidence>
<accession>A0A8H6N7N6</accession>
<dbReference type="EMBL" id="WIGM01000531">
    <property type="protein sequence ID" value="KAF6822708.1"/>
    <property type="molecule type" value="Genomic_DNA"/>
</dbReference>
<organism evidence="1 2">
    <name type="scientific">Colletotrichum musicola</name>
    <dbReference type="NCBI Taxonomy" id="2175873"/>
    <lineage>
        <taxon>Eukaryota</taxon>
        <taxon>Fungi</taxon>
        <taxon>Dikarya</taxon>
        <taxon>Ascomycota</taxon>
        <taxon>Pezizomycotina</taxon>
        <taxon>Sordariomycetes</taxon>
        <taxon>Hypocreomycetidae</taxon>
        <taxon>Glomerellales</taxon>
        <taxon>Glomerellaceae</taxon>
        <taxon>Colletotrichum</taxon>
        <taxon>Colletotrichum orchidearum species complex</taxon>
    </lineage>
</organism>
<protein>
    <submittedName>
        <fullName evidence="1">Uncharacterized protein</fullName>
    </submittedName>
</protein>
<reference evidence="1" key="1">
    <citation type="journal article" date="2020" name="Phytopathology">
        <title>Genome Sequence Resources of Colletotrichum truncatum, C. plurivorum, C. musicola, and C. sojae: Four Species Pathogenic to Soybean (Glycine max).</title>
        <authorList>
            <person name="Rogerio F."/>
            <person name="Boufleur T.R."/>
            <person name="Ciampi-Guillardi M."/>
            <person name="Sukno S.A."/>
            <person name="Thon M.R."/>
            <person name="Massola Junior N.S."/>
            <person name="Baroncelli R."/>
        </authorList>
    </citation>
    <scope>NUCLEOTIDE SEQUENCE</scope>
    <source>
        <strain evidence="1">LFN0074</strain>
    </source>
</reference>
<name>A0A8H6N7N6_9PEZI</name>
<dbReference type="Proteomes" id="UP000639643">
    <property type="component" value="Unassembled WGS sequence"/>
</dbReference>
<dbReference type="AlphaFoldDB" id="A0A8H6N7N6"/>
<proteinExistence type="predicted"/>
<comment type="caution">
    <text evidence="1">The sequence shown here is derived from an EMBL/GenBank/DDBJ whole genome shotgun (WGS) entry which is preliminary data.</text>
</comment>
<evidence type="ECO:0000313" key="2">
    <source>
        <dbReference type="Proteomes" id="UP000639643"/>
    </source>
</evidence>